<dbReference type="RefSeq" id="WP_260724829.1">
    <property type="nucleotide sequence ID" value="NZ_BAAABS010000007.1"/>
</dbReference>
<gene>
    <name evidence="3" type="ORF">Drose_30830</name>
</gene>
<accession>A0ABY5Z0C9</accession>
<feature type="domain" description="RAMA" evidence="2">
    <location>
        <begin position="259"/>
        <end position="353"/>
    </location>
</feature>
<dbReference type="Proteomes" id="UP001058271">
    <property type="component" value="Chromosome"/>
</dbReference>
<evidence type="ECO:0000313" key="4">
    <source>
        <dbReference type="Proteomes" id="UP001058271"/>
    </source>
</evidence>
<name>A0ABY5Z0C9_9ACTN</name>
<evidence type="ECO:0000259" key="2">
    <source>
        <dbReference type="Pfam" id="PF18755"/>
    </source>
</evidence>
<keyword evidence="4" id="KW-1185">Reference proteome</keyword>
<dbReference type="InterPro" id="IPR040843">
    <property type="entry name" value="RAMA"/>
</dbReference>
<organism evidence="3 4">
    <name type="scientific">Dactylosporangium roseum</name>
    <dbReference type="NCBI Taxonomy" id="47989"/>
    <lineage>
        <taxon>Bacteria</taxon>
        <taxon>Bacillati</taxon>
        <taxon>Actinomycetota</taxon>
        <taxon>Actinomycetes</taxon>
        <taxon>Micromonosporales</taxon>
        <taxon>Micromonosporaceae</taxon>
        <taxon>Dactylosporangium</taxon>
    </lineage>
</organism>
<proteinExistence type="predicted"/>
<reference evidence="3" key="1">
    <citation type="submission" date="2021-04" db="EMBL/GenBank/DDBJ databases">
        <title>Biosynthetic gene clusters of Dactylosporangioum roseum.</title>
        <authorList>
            <person name="Hartkoorn R.C."/>
            <person name="Beaudoing E."/>
            <person name="Hot D."/>
            <person name="Moureu S."/>
        </authorList>
    </citation>
    <scope>NUCLEOTIDE SEQUENCE</scope>
    <source>
        <strain evidence="3">NRRL B-16295</strain>
    </source>
</reference>
<sequence length="373" mass="41431">MRELRDGIKQSVERLERFRRHPQRLGEQNTKASLIEPIIDALGWDVYDPDEVHREYRRRTTDNPVDYALLLLRTPRLFIEAKGLGENLDDPRWANQTISYAAVAGVEWVALTDGAEWRVYNAHAPVPIEQKLFRAVRVDSDPEVAMELLSLLSKENMRENRIEEMWKSFFVDRQVYAELTKLFAAGEPAADLVELLDRRLPKLNGDAIRSSLARARATFDFPVAASPLFPTSVDPAEVSSSPAPTPVGPTMTVSSAARSSSAPRRRVGPEERKLRVSDLIAAGRLRPGAILYGDYLGITYRAELLGDGSVRYGGQVHKSLSAAGAAVKTEVRGQDAAASVIATDGMDFWRAEDSRSGDVVTIKEIRRRIAHGA</sequence>
<dbReference type="Gene3D" id="3.90.1570.30">
    <property type="match status" value="1"/>
</dbReference>
<protein>
    <recommendedName>
        <fullName evidence="2">RAMA domain-containing protein</fullName>
    </recommendedName>
</protein>
<feature type="region of interest" description="Disordered" evidence="1">
    <location>
        <begin position="236"/>
        <end position="270"/>
    </location>
</feature>
<evidence type="ECO:0000256" key="1">
    <source>
        <dbReference type="SAM" id="MobiDB-lite"/>
    </source>
</evidence>
<dbReference type="Pfam" id="PF18755">
    <property type="entry name" value="RAMA"/>
    <property type="match status" value="1"/>
</dbReference>
<evidence type="ECO:0000313" key="3">
    <source>
        <dbReference type="EMBL" id="UWZ35484.1"/>
    </source>
</evidence>
<dbReference type="EMBL" id="CP073721">
    <property type="protein sequence ID" value="UWZ35484.1"/>
    <property type="molecule type" value="Genomic_DNA"/>
</dbReference>